<feature type="transmembrane region" description="Helical" evidence="1">
    <location>
        <begin position="41"/>
        <end position="67"/>
    </location>
</feature>
<evidence type="ECO:0000313" key="3">
    <source>
        <dbReference type="Proteomes" id="UP000189310"/>
    </source>
</evidence>
<dbReference type="EMBL" id="MTLN01000009">
    <property type="protein sequence ID" value="ONN69153.1"/>
    <property type="molecule type" value="Genomic_DNA"/>
</dbReference>
<comment type="caution">
    <text evidence="2">The sequence shown here is derived from an EMBL/GenBank/DDBJ whole genome shotgun (WGS) entry which is preliminary data.</text>
</comment>
<dbReference type="Proteomes" id="UP000189310">
    <property type="component" value="Unassembled WGS sequence"/>
</dbReference>
<keyword evidence="3" id="KW-1185">Reference proteome</keyword>
<sequence>MRYQLTRTVTLFESRPHGRLNSVPLKSALIRPRSLASDQGLLALTLGAMCIGLATIFVVAMVACWRWRVTRVVSLRMTDSLTMLGTS</sequence>
<reference evidence="2 3" key="1">
    <citation type="submission" date="2017-01" db="EMBL/GenBank/DDBJ databases">
        <title>Pseudomonas psychrotolerans genome sequencing and assembly.</title>
        <authorList>
            <person name="Vyas B."/>
            <person name="Mayilraj S."/>
        </authorList>
    </citation>
    <scope>NUCLEOTIDE SEQUENCE [LARGE SCALE GENOMIC DNA]</scope>
    <source>
        <strain evidence="2 3">SDS18</strain>
    </source>
</reference>
<keyword evidence="1" id="KW-1133">Transmembrane helix</keyword>
<organism evidence="2 3">
    <name type="scientific">Pseudomonas oryzihabitans</name>
    <dbReference type="NCBI Taxonomy" id="47885"/>
    <lineage>
        <taxon>Bacteria</taxon>
        <taxon>Pseudomonadati</taxon>
        <taxon>Pseudomonadota</taxon>
        <taxon>Gammaproteobacteria</taxon>
        <taxon>Pseudomonadales</taxon>
        <taxon>Pseudomonadaceae</taxon>
        <taxon>Pseudomonas</taxon>
    </lineage>
</organism>
<gene>
    <name evidence="2" type="ORF">BVL52_21060</name>
</gene>
<evidence type="ECO:0000313" key="2">
    <source>
        <dbReference type="EMBL" id="ONN69153.1"/>
    </source>
</evidence>
<accession>A0ABX3IQ38</accession>
<keyword evidence="1" id="KW-0812">Transmembrane</keyword>
<protein>
    <submittedName>
        <fullName evidence="2">Uncharacterized protein</fullName>
    </submittedName>
</protein>
<evidence type="ECO:0000256" key="1">
    <source>
        <dbReference type="SAM" id="Phobius"/>
    </source>
</evidence>
<name>A0ABX3IQ38_9PSED</name>
<proteinExistence type="predicted"/>
<keyword evidence="1" id="KW-0472">Membrane</keyword>